<organism evidence="1">
    <name type="scientific">Anopheles darlingi</name>
    <name type="common">Mosquito</name>
    <dbReference type="NCBI Taxonomy" id="43151"/>
    <lineage>
        <taxon>Eukaryota</taxon>
        <taxon>Metazoa</taxon>
        <taxon>Ecdysozoa</taxon>
        <taxon>Arthropoda</taxon>
        <taxon>Hexapoda</taxon>
        <taxon>Insecta</taxon>
        <taxon>Pterygota</taxon>
        <taxon>Neoptera</taxon>
        <taxon>Endopterygota</taxon>
        <taxon>Diptera</taxon>
        <taxon>Nematocera</taxon>
        <taxon>Culicoidea</taxon>
        <taxon>Culicidae</taxon>
        <taxon>Anophelinae</taxon>
        <taxon>Anopheles</taxon>
    </lineage>
</organism>
<evidence type="ECO:0000313" key="1">
    <source>
        <dbReference type="EMBL" id="MBW77335.1"/>
    </source>
</evidence>
<accession>A0A2M4DII9</accession>
<proteinExistence type="predicted"/>
<protein>
    <submittedName>
        <fullName evidence="1">Putative secreted protein</fullName>
    </submittedName>
</protein>
<reference evidence="1" key="1">
    <citation type="submission" date="2018-01" db="EMBL/GenBank/DDBJ databases">
        <title>An insight into the sialome of Amazonian anophelines.</title>
        <authorList>
            <person name="Ribeiro J.M."/>
            <person name="Scarpassa V."/>
            <person name="Calvo E."/>
        </authorList>
    </citation>
    <scope>NUCLEOTIDE SEQUENCE</scope>
</reference>
<dbReference type="AlphaFoldDB" id="A0A2M4DII9"/>
<dbReference type="EMBL" id="GGFL01013157">
    <property type="protein sequence ID" value="MBW77335.1"/>
    <property type="molecule type" value="Transcribed_RNA"/>
</dbReference>
<name>A0A2M4DII9_ANODA</name>
<sequence>MLPFSVVFLRSLHFTCGRHTHIQTQDRTEMELRWYCAICGGRQQHLVGPVQESDQLMLRGGLWAAQ</sequence>